<keyword evidence="1" id="KW-1015">Disulfide bond</keyword>
<dbReference type="SUPFAM" id="SSF56487">
    <property type="entry name" value="SRCR-like"/>
    <property type="match status" value="1"/>
</dbReference>
<gene>
    <name evidence="5" type="ORF">HYH02_000106</name>
</gene>
<accession>A0A835WMC3</accession>
<keyword evidence="3" id="KW-0732">Signal</keyword>
<evidence type="ECO:0000256" key="2">
    <source>
        <dbReference type="SAM" id="MobiDB-lite"/>
    </source>
</evidence>
<reference evidence="5" key="1">
    <citation type="journal article" date="2020" name="bioRxiv">
        <title>Comparative genomics of Chlamydomonas.</title>
        <authorList>
            <person name="Craig R.J."/>
            <person name="Hasan A.R."/>
            <person name="Ness R.W."/>
            <person name="Keightley P.D."/>
        </authorList>
    </citation>
    <scope>NUCLEOTIDE SEQUENCE</scope>
    <source>
        <strain evidence="5">CCAP 11/173</strain>
    </source>
</reference>
<dbReference type="Proteomes" id="UP000613740">
    <property type="component" value="Unassembled WGS sequence"/>
</dbReference>
<dbReference type="EMBL" id="JAEHOD010000012">
    <property type="protein sequence ID" value="KAG2450002.1"/>
    <property type="molecule type" value="Genomic_DNA"/>
</dbReference>
<protein>
    <recommendedName>
        <fullName evidence="4">SRCR domain-containing protein</fullName>
    </recommendedName>
</protein>
<proteinExistence type="predicted"/>
<feature type="signal peptide" evidence="3">
    <location>
        <begin position="1"/>
        <end position="24"/>
    </location>
</feature>
<organism evidence="5 6">
    <name type="scientific">Chlamydomonas schloesseri</name>
    <dbReference type="NCBI Taxonomy" id="2026947"/>
    <lineage>
        <taxon>Eukaryota</taxon>
        <taxon>Viridiplantae</taxon>
        <taxon>Chlorophyta</taxon>
        <taxon>core chlorophytes</taxon>
        <taxon>Chlorophyceae</taxon>
        <taxon>CS clade</taxon>
        <taxon>Chlamydomonadales</taxon>
        <taxon>Chlamydomonadaceae</taxon>
        <taxon>Chlamydomonas</taxon>
    </lineage>
</organism>
<evidence type="ECO:0000313" key="6">
    <source>
        <dbReference type="Proteomes" id="UP000613740"/>
    </source>
</evidence>
<feature type="chain" id="PRO_5032569414" description="SRCR domain-containing protein" evidence="3">
    <location>
        <begin position="25"/>
        <end position="472"/>
    </location>
</feature>
<comment type="caution">
    <text evidence="5">The sequence shown here is derived from an EMBL/GenBank/DDBJ whole genome shotgun (WGS) entry which is preliminary data.</text>
</comment>
<evidence type="ECO:0000256" key="1">
    <source>
        <dbReference type="ARBA" id="ARBA00023157"/>
    </source>
</evidence>
<dbReference type="InterPro" id="IPR036772">
    <property type="entry name" value="SRCR-like_dom_sf"/>
</dbReference>
<dbReference type="OrthoDB" id="535045at2759"/>
<dbReference type="GO" id="GO:0016020">
    <property type="term" value="C:membrane"/>
    <property type="evidence" value="ECO:0007669"/>
    <property type="project" value="InterPro"/>
</dbReference>
<evidence type="ECO:0000259" key="4">
    <source>
        <dbReference type="PROSITE" id="PS50287"/>
    </source>
</evidence>
<dbReference type="PROSITE" id="PS50287">
    <property type="entry name" value="SRCR_2"/>
    <property type="match status" value="1"/>
</dbReference>
<feature type="domain" description="SRCR" evidence="4">
    <location>
        <begin position="46"/>
        <end position="124"/>
    </location>
</feature>
<dbReference type="InterPro" id="IPR001190">
    <property type="entry name" value="SRCR"/>
</dbReference>
<feature type="region of interest" description="Disordered" evidence="2">
    <location>
        <begin position="157"/>
        <end position="187"/>
    </location>
</feature>
<evidence type="ECO:0000256" key="3">
    <source>
        <dbReference type="SAM" id="SignalP"/>
    </source>
</evidence>
<keyword evidence="6" id="KW-1185">Reference proteome</keyword>
<dbReference type="AlphaFoldDB" id="A0A835WMC3"/>
<sequence>MASRRLCTLVALCAALCAPAAVYAKKGGGQLESRKAGKSDGPVHLIRLTNDDGEGRGRVEVFPTKDFRYQSWMPFCDRGFDEDDAATLCSLLGYKFGRKYYTVEANYPGADETSAPRRLQNLNCVDRSTRSGRRKLRGVDDERDSLWSVLAAATPGVTGGGGHAHAQHPQRPHTDAAAGSQTPRDLSEVGASAIATTRSGRSLLAVDENGEYVPWLPLQPLQGVIDASVKRARQCSFRTSNYCGPEGPFAAVECSSKRFTTPATVAVPMPSPPPPPPEKSEFIRFWSGAVDSSSTGSLALAGSVEPNLCDPASDSDCAFYGRAELLMPHPDDPAKQVWAPLCAVDLAVYPNLAAQAADKACAMLWDFPASRAAGVFSVPGHTGSPFTLPAAGSVVSTGGFDPAAHQFWAQLPEPDLSSEAFLDEAGAAEALTAGKRLLQDVPGLTVSSERCASGGLFAFRCDLVVAGRRRGQ</sequence>
<evidence type="ECO:0000313" key="5">
    <source>
        <dbReference type="EMBL" id="KAG2450002.1"/>
    </source>
</evidence>
<dbReference type="SMART" id="SM00202">
    <property type="entry name" value="SR"/>
    <property type="match status" value="1"/>
</dbReference>
<name>A0A835WMC3_9CHLO</name>
<dbReference type="Gene3D" id="3.10.250.10">
    <property type="entry name" value="SRCR-like domain"/>
    <property type="match status" value="1"/>
</dbReference>